<dbReference type="AlphaFoldDB" id="A0A9P3G4P3"/>
<keyword evidence="2" id="KW-1185">Reference proteome</keyword>
<sequence length="516" mass="58937">MPPSHLESGSEPRSSSSLTFWANPLQPMSLDWDTLLEIMHFSRREDASRMSRTCHTLLRHAPCILLAVDTEGRIVSINSPQRLLSFHQFMLGGRHDAFRHLKQMYLHIFARKGGRLQLSGLLSGLFGHAEELRYLEINDSRLLVVSDEVTQAFTQLRKLRTLKFLWIKTTASESQRIFETLQAPLTYVSATCSSGISVGNIDLIQLLAPFRESLRAADLRGAVWNTFDVQYPHVFSLTAYVANFESLGSMAASFPNLQELNLGLEEEEEWSEEELEEIRLWSMESQRNYMWRSLIQLCTGNTTQLYIMGIRCKVYHIIIEDMLRSELEGRLLTAVLTEVQPDILEIGLQLPTFDIYPLFHHLSPVISSLSQLRLGLEYSINEELPIDAGTCTMRILEQLSGLRLHTLSLGIHICARERKDSTQVSEWFQRSFDFEALAHHAMFTIPTLRLVALEADPWQDAELWYVCMEGEDPESSTKELASVQPETTAYQDFFNTSPMFASPPSVLISKSSRWID</sequence>
<evidence type="ECO:0000313" key="2">
    <source>
        <dbReference type="Proteomes" id="UP000703269"/>
    </source>
</evidence>
<dbReference type="Proteomes" id="UP000703269">
    <property type="component" value="Unassembled WGS sequence"/>
</dbReference>
<dbReference type="OrthoDB" id="2757830at2759"/>
<name>A0A9P3G4P3_9APHY</name>
<organism evidence="1 2">
    <name type="scientific">Phanerochaete sordida</name>
    <dbReference type="NCBI Taxonomy" id="48140"/>
    <lineage>
        <taxon>Eukaryota</taxon>
        <taxon>Fungi</taxon>
        <taxon>Dikarya</taxon>
        <taxon>Basidiomycota</taxon>
        <taxon>Agaricomycotina</taxon>
        <taxon>Agaricomycetes</taxon>
        <taxon>Polyporales</taxon>
        <taxon>Phanerochaetaceae</taxon>
        <taxon>Phanerochaete</taxon>
    </lineage>
</organism>
<comment type="caution">
    <text evidence="1">The sequence shown here is derived from an EMBL/GenBank/DDBJ whole genome shotgun (WGS) entry which is preliminary data.</text>
</comment>
<accession>A0A9P3G4P3</accession>
<protein>
    <submittedName>
        <fullName evidence="1">Uncharacterized protein</fullName>
    </submittedName>
</protein>
<gene>
    <name evidence="1" type="ORF">PsYK624_041350</name>
</gene>
<proteinExistence type="predicted"/>
<reference evidence="1 2" key="1">
    <citation type="submission" date="2021-08" db="EMBL/GenBank/DDBJ databases">
        <title>Draft Genome Sequence of Phanerochaete sordida strain YK-624.</title>
        <authorList>
            <person name="Mori T."/>
            <person name="Dohra H."/>
            <person name="Suzuki T."/>
            <person name="Kawagishi H."/>
            <person name="Hirai H."/>
        </authorList>
    </citation>
    <scope>NUCLEOTIDE SEQUENCE [LARGE SCALE GENOMIC DNA]</scope>
    <source>
        <strain evidence="1 2">YK-624</strain>
    </source>
</reference>
<evidence type="ECO:0000313" key="1">
    <source>
        <dbReference type="EMBL" id="GJE88052.1"/>
    </source>
</evidence>
<dbReference type="EMBL" id="BPQB01000008">
    <property type="protein sequence ID" value="GJE88052.1"/>
    <property type="molecule type" value="Genomic_DNA"/>
</dbReference>